<proteinExistence type="predicted"/>
<protein>
    <submittedName>
        <fullName evidence="2">MOSC domain-containing protein YiiM</fullName>
    </submittedName>
</protein>
<gene>
    <name evidence="2" type="ORF">SAMN05216216_10590</name>
</gene>
<dbReference type="Pfam" id="PF03473">
    <property type="entry name" value="MOSC"/>
    <property type="match status" value="1"/>
</dbReference>
<dbReference type="PANTHER" id="PTHR30212">
    <property type="entry name" value="PROTEIN YIIM"/>
    <property type="match status" value="1"/>
</dbReference>
<dbReference type="Pfam" id="PF03475">
    <property type="entry name" value="YiiM_3-alpha"/>
    <property type="match status" value="1"/>
</dbReference>
<dbReference type="Gene3D" id="2.40.33.20">
    <property type="entry name" value="PK beta-barrel domain-like"/>
    <property type="match status" value="1"/>
</dbReference>
<organism evidence="2 3">
    <name type="scientific">Lacicoccus qingdaonensis</name>
    <dbReference type="NCBI Taxonomy" id="576118"/>
    <lineage>
        <taxon>Bacteria</taxon>
        <taxon>Bacillati</taxon>
        <taxon>Bacillota</taxon>
        <taxon>Bacilli</taxon>
        <taxon>Bacillales</taxon>
        <taxon>Salinicoccaceae</taxon>
        <taxon>Lacicoccus</taxon>
    </lineage>
</organism>
<dbReference type="GO" id="GO:0003824">
    <property type="term" value="F:catalytic activity"/>
    <property type="evidence" value="ECO:0007669"/>
    <property type="project" value="InterPro"/>
</dbReference>
<dbReference type="OrthoDB" id="9786134at2"/>
<accession>A0A1G9D860</accession>
<evidence type="ECO:0000259" key="1">
    <source>
        <dbReference type="PROSITE" id="PS51340"/>
    </source>
</evidence>
<dbReference type="InterPro" id="IPR052353">
    <property type="entry name" value="Benzoxazolinone_Detox_Enz"/>
</dbReference>
<evidence type="ECO:0000313" key="3">
    <source>
        <dbReference type="Proteomes" id="UP000199008"/>
    </source>
</evidence>
<feature type="domain" description="MOSC" evidence="1">
    <location>
        <begin position="37"/>
        <end position="171"/>
    </location>
</feature>
<dbReference type="InterPro" id="IPR005302">
    <property type="entry name" value="MoCF_Sase_C"/>
</dbReference>
<sequence length="234" mass="26923">MELGKLKYLFVGKAKTYGDNNAQDKMDQEWTTAIYRGKTDEEVYLTETGFQNDEVGDKRNHGGPEKAVFCYNIDHYEEWTNELGQEMQAGAFGENLAVVGLDESNVCIGDVYQLGEAQIQVSQPRRPCWRPARKHRIIDLALKIEDSGRTGWYYRVIKEGRVKAGDRFSLLERPHPEWTIDACNEVMYKQEENYGLTASLRDVNLLAENWQKSLQKRLDGIPENIEPRVFGPNK</sequence>
<dbReference type="InterPro" id="IPR005163">
    <property type="entry name" value="Tri_helical_YiiM-like"/>
</dbReference>
<name>A0A1G9D860_9BACL</name>
<dbReference type="RefSeq" id="WP_092985210.1">
    <property type="nucleotide sequence ID" value="NZ_FNFY01000005.1"/>
</dbReference>
<dbReference type="PANTHER" id="PTHR30212:SF2">
    <property type="entry name" value="PROTEIN YIIM"/>
    <property type="match status" value="1"/>
</dbReference>
<dbReference type="PROSITE" id="PS51340">
    <property type="entry name" value="MOSC"/>
    <property type="match status" value="1"/>
</dbReference>
<dbReference type="GO" id="GO:0030170">
    <property type="term" value="F:pyridoxal phosphate binding"/>
    <property type="evidence" value="ECO:0007669"/>
    <property type="project" value="InterPro"/>
</dbReference>
<dbReference type="GO" id="GO:0030151">
    <property type="term" value="F:molybdenum ion binding"/>
    <property type="evidence" value="ECO:0007669"/>
    <property type="project" value="InterPro"/>
</dbReference>
<dbReference type="Proteomes" id="UP000199008">
    <property type="component" value="Unassembled WGS sequence"/>
</dbReference>
<dbReference type="SUPFAM" id="SSF50800">
    <property type="entry name" value="PK beta-barrel domain-like"/>
    <property type="match status" value="1"/>
</dbReference>
<keyword evidence="3" id="KW-1185">Reference proteome</keyword>
<dbReference type="STRING" id="576118.SAMN05216216_10590"/>
<evidence type="ECO:0000313" key="2">
    <source>
        <dbReference type="EMBL" id="SDK60077.1"/>
    </source>
</evidence>
<dbReference type="InterPro" id="IPR011037">
    <property type="entry name" value="Pyrv_Knase-like_insert_dom_sf"/>
</dbReference>
<dbReference type="AlphaFoldDB" id="A0A1G9D860"/>
<reference evidence="3" key="1">
    <citation type="submission" date="2016-10" db="EMBL/GenBank/DDBJ databases">
        <authorList>
            <person name="Varghese N."/>
            <person name="Submissions S."/>
        </authorList>
    </citation>
    <scope>NUCLEOTIDE SEQUENCE [LARGE SCALE GENOMIC DNA]</scope>
    <source>
        <strain evidence="3">CGMCC 1.8895</strain>
    </source>
</reference>
<dbReference type="EMBL" id="FNFY01000005">
    <property type="protein sequence ID" value="SDK60077.1"/>
    <property type="molecule type" value="Genomic_DNA"/>
</dbReference>